<gene>
    <name evidence="3" type="ORF">SAMN04487944_11950</name>
</gene>
<dbReference type="Gene3D" id="1.10.4030.10">
    <property type="entry name" value="Porin chaperone SurA, peptide-binding domain"/>
    <property type="match status" value="1"/>
</dbReference>
<sequence>MKRILFLLSLALLLVLAACNSEDSQDTAEQTEEEEQTEQKTEGSPEEGQVSSEKQVEPDKTVAKVNGEEIKGEEYNRLYPQVVSYLQQYGQDTSDSEAVKEQVLNELVTQQLIIQDAKAEGIEVADEEVTSEMETIKEQYGEDYAGALEASGFTEESFQQQLAKDMLRVKYIETQLDTDVSDEEVEEYYNELVANSEQEIGELSEVEGQIKNALTQQKQQEQLQPKVEELREQAEIELLI</sequence>
<feature type="compositionally biased region" description="Acidic residues" evidence="1">
    <location>
        <begin position="23"/>
        <end position="36"/>
    </location>
</feature>
<dbReference type="Pfam" id="PF13624">
    <property type="entry name" value="SurA_N_3"/>
    <property type="match status" value="1"/>
</dbReference>
<dbReference type="STRING" id="531814.SAMN04487944_11950"/>
<dbReference type="PROSITE" id="PS51257">
    <property type="entry name" value="PROKAR_LIPOPROTEIN"/>
    <property type="match status" value="1"/>
</dbReference>
<dbReference type="PANTHER" id="PTHR47245">
    <property type="entry name" value="PEPTIDYLPROLYL ISOMERASE"/>
    <property type="match status" value="1"/>
</dbReference>
<evidence type="ECO:0000256" key="2">
    <source>
        <dbReference type="SAM" id="SignalP"/>
    </source>
</evidence>
<protein>
    <submittedName>
        <fullName evidence="3">SurA N-terminal domain-containing protein</fullName>
    </submittedName>
</protein>
<dbReference type="InterPro" id="IPR050245">
    <property type="entry name" value="PrsA_foldase"/>
</dbReference>
<accession>A0A1H9UTG6</accession>
<dbReference type="SUPFAM" id="SSF109998">
    <property type="entry name" value="Triger factor/SurA peptide-binding domain-like"/>
    <property type="match status" value="1"/>
</dbReference>
<name>A0A1H9UTG6_9BACI</name>
<evidence type="ECO:0000256" key="1">
    <source>
        <dbReference type="SAM" id="MobiDB-lite"/>
    </source>
</evidence>
<organism evidence="3 4">
    <name type="scientific">Gracilibacillus ureilyticus</name>
    <dbReference type="NCBI Taxonomy" id="531814"/>
    <lineage>
        <taxon>Bacteria</taxon>
        <taxon>Bacillati</taxon>
        <taxon>Bacillota</taxon>
        <taxon>Bacilli</taxon>
        <taxon>Bacillales</taxon>
        <taxon>Bacillaceae</taxon>
        <taxon>Gracilibacillus</taxon>
    </lineage>
</organism>
<evidence type="ECO:0000313" key="3">
    <source>
        <dbReference type="EMBL" id="SES12820.1"/>
    </source>
</evidence>
<dbReference type="RefSeq" id="WP_175480506.1">
    <property type="nucleotide sequence ID" value="NZ_FOGL01000019.1"/>
</dbReference>
<feature type="signal peptide" evidence="2">
    <location>
        <begin position="1"/>
        <end position="17"/>
    </location>
</feature>
<dbReference type="InterPro" id="IPR027304">
    <property type="entry name" value="Trigger_fact/SurA_dom_sf"/>
</dbReference>
<evidence type="ECO:0000313" key="4">
    <source>
        <dbReference type="Proteomes" id="UP000199687"/>
    </source>
</evidence>
<dbReference type="Proteomes" id="UP000199687">
    <property type="component" value="Unassembled WGS sequence"/>
</dbReference>
<keyword evidence="4" id="KW-1185">Reference proteome</keyword>
<dbReference type="AlphaFoldDB" id="A0A1H9UTG6"/>
<feature type="chain" id="PRO_5039274849" evidence="2">
    <location>
        <begin position="18"/>
        <end position="240"/>
    </location>
</feature>
<feature type="compositionally biased region" description="Basic and acidic residues" evidence="1">
    <location>
        <begin position="54"/>
        <end position="69"/>
    </location>
</feature>
<proteinExistence type="predicted"/>
<reference evidence="3 4" key="1">
    <citation type="submission" date="2016-10" db="EMBL/GenBank/DDBJ databases">
        <authorList>
            <person name="de Groot N.N."/>
        </authorList>
    </citation>
    <scope>NUCLEOTIDE SEQUENCE [LARGE SCALE GENOMIC DNA]</scope>
    <source>
        <strain evidence="3 4">CGMCC 1.7727</strain>
    </source>
</reference>
<dbReference type="EMBL" id="FOGL01000019">
    <property type="protein sequence ID" value="SES12820.1"/>
    <property type="molecule type" value="Genomic_DNA"/>
</dbReference>
<feature type="region of interest" description="Disordered" evidence="1">
    <location>
        <begin position="22"/>
        <end position="69"/>
    </location>
</feature>
<keyword evidence="2" id="KW-0732">Signal</keyword>
<dbReference type="PANTHER" id="PTHR47245:SF2">
    <property type="entry name" value="PEPTIDYL-PROLYL CIS-TRANS ISOMERASE HP_0175-RELATED"/>
    <property type="match status" value="1"/>
</dbReference>